<dbReference type="InterPro" id="IPR016541">
    <property type="entry name" value="UCP008505"/>
</dbReference>
<keyword evidence="2" id="KW-1185">Reference proteome</keyword>
<reference evidence="1" key="2">
    <citation type="submission" date="2020-09" db="EMBL/GenBank/DDBJ databases">
        <authorList>
            <person name="Sun Q."/>
            <person name="Sedlacek I."/>
        </authorList>
    </citation>
    <scope>NUCLEOTIDE SEQUENCE</scope>
    <source>
        <strain evidence="1">CCM 8606</strain>
    </source>
</reference>
<name>A0A8J3AII9_9BIFI</name>
<organism evidence="1 2">
    <name type="scientific">Galliscardovia ingluviei</name>
    <dbReference type="NCBI Taxonomy" id="1769422"/>
    <lineage>
        <taxon>Bacteria</taxon>
        <taxon>Bacillati</taxon>
        <taxon>Actinomycetota</taxon>
        <taxon>Actinomycetes</taxon>
        <taxon>Bifidobacteriales</taxon>
        <taxon>Bifidobacteriaceae</taxon>
        <taxon>Galliscardovia</taxon>
    </lineage>
</organism>
<evidence type="ECO:0008006" key="3">
    <source>
        <dbReference type="Google" id="ProtNLM"/>
    </source>
</evidence>
<dbReference type="AlphaFoldDB" id="A0A8J3AII9"/>
<evidence type="ECO:0000313" key="2">
    <source>
        <dbReference type="Proteomes" id="UP000619536"/>
    </source>
</evidence>
<comment type="caution">
    <text evidence="1">The sequence shown here is derived from an EMBL/GenBank/DDBJ whole genome shotgun (WGS) entry which is preliminary data.</text>
</comment>
<protein>
    <recommendedName>
        <fullName evidence="3">Twitching motility protein PilT</fullName>
    </recommendedName>
</protein>
<gene>
    <name evidence="1" type="ORF">GCM10007377_11170</name>
</gene>
<reference evidence="1" key="1">
    <citation type="journal article" date="2014" name="Int. J. Syst. Evol. Microbiol.">
        <title>Complete genome sequence of Corynebacterium casei LMG S-19264T (=DSM 44701T), isolated from a smear-ripened cheese.</title>
        <authorList>
            <consortium name="US DOE Joint Genome Institute (JGI-PGF)"/>
            <person name="Walter F."/>
            <person name="Albersmeier A."/>
            <person name="Kalinowski J."/>
            <person name="Ruckert C."/>
        </authorList>
    </citation>
    <scope>NUCLEOTIDE SEQUENCE</scope>
    <source>
        <strain evidence="1">CCM 8606</strain>
    </source>
</reference>
<dbReference type="EMBL" id="BMDH01000002">
    <property type="protein sequence ID" value="GGI14485.1"/>
    <property type="molecule type" value="Genomic_DNA"/>
</dbReference>
<dbReference type="Pfam" id="PF14367">
    <property type="entry name" value="DUF4411"/>
    <property type="match status" value="1"/>
</dbReference>
<sequence>MDSTNVYGVVVEQPPLLEPKYYIDTNCLITPNKDYYNPAFSMSETFWKTLKELIESSTVGIINQVYDEAINTHSAELHNWLESIQNCVIHPTQRPAIINNYRKVLSFIRSSESGYQNSAWHDWVRTDRDIADPWLIASAMTSHAELITFEQKQNEQDQPWKHLKIPTVAQHYGIHCVTLFEFMRKTQQF</sequence>
<evidence type="ECO:0000313" key="1">
    <source>
        <dbReference type="EMBL" id="GGI14485.1"/>
    </source>
</evidence>
<dbReference type="RefSeq" id="WP_229714802.1">
    <property type="nucleotide sequence ID" value="NZ_BMDH01000002.1"/>
</dbReference>
<dbReference type="Proteomes" id="UP000619536">
    <property type="component" value="Unassembled WGS sequence"/>
</dbReference>
<accession>A0A8J3AII9</accession>
<proteinExistence type="predicted"/>